<name>A0A9D0ZG56_9FIRM</name>
<accession>A0A9D0ZG56</accession>
<proteinExistence type="inferred from homology"/>
<dbReference type="PANTHER" id="PTHR42734">
    <property type="entry name" value="METAL TRANSPORT SYSTEM ATP-BINDING PROTEIN TM_0124-RELATED"/>
    <property type="match status" value="1"/>
</dbReference>
<keyword evidence="4 6" id="KW-0067">ATP-binding</keyword>
<evidence type="ECO:0000256" key="2">
    <source>
        <dbReference type="ARBA" id="ARBA00022448"/>
    </source>
</evidence>
<feature type="domain" description="ABC transporter" evidence="5">
    <location>
        <begin position="4"/>
        <end position="234"/>
    </location>
</feature>
<dbReference type="EMBL" id="DVFW01000006">
    <property type="protein sequence ID" value="HIQ79843.1"/>
    <property type="molecule type" value="Genomic_DNA"/>
</dbReference>
<dbReference type="InterPro" id="IPR050153">
    <property type="entry name" value="Metal_Ion_Import_ABC"/>
</dbReference>
<evidence type="ECO:0000256" key="4">
    <source>
        <dbReference type="ARBA" id="ARBA00022840"/>
    </source>
</evidence>
<comment type="caution">
    <text evidence="6">The sequence shown here is derived from an EMBL/GenBank/DDBJ whole genome shotgun (WGS) entry which is preliminary data.</text>
</comment>
<dbReference type="InterPro" id="IPR017871">
    <property type="entry name" value="ABC_transporter-like_CS"/>
</dbReference>
<evidence type="ECO:0000256" key="3">
    <source>
        <dbReference type="ARBA" id="ARBA00022741"/>
    </source>
</evidence>
<dbReference type="InterPro" id="IPR003593">
    <property type="entry name" value="AAA+_ATPase"/>
</dbReference>
<dbReference type="CDD" id="cd03235">
    <property type="entry name" value="ABC_Metallic_Cations"/>
    <property type="match status" value="1"/>
</dbReference>
<gene>
    <name evidence="6" type="ORF">IAD32_00980</name>
</gene>
<evidence type="ECO:0000313" key="6">
    <source>
        <dbReference type="EMBL" id="HIQ79843.1"/>
    </source>
</evidence>
<dbReference type="GO" id="GO:0016887">
    <property type="term" value="F:ATP hydrolysis activity"/>
    <property type="evidence" value="ECO:0007669"/>
    <property type="project" value="InterPro"/>
</dbReference>
<dbReference type="PROSITE" id="PS50893">
    <property type="entry name" value="ABC_TRANSPORTER_2"/>
    <property type="match status" value="1"/>
</dbReference>
<dbReference type="Proteomes" id="UP000886787">
    <property type="component" value="Unassembled WGS sequence"/>
</dbReference>
<dbReference type="InterPro" id="IPR027417">
    <property type="entry name" value="P-loop_NTPase"/>
</dbReference>
<dbReference type="InterPro" id="IPR003439">
    <property type="entry name" value="ABC_transporter-like_ATP-bd"/>
</dbReference>
<dbReference type="SMART" id="SM00382">
    <property type="entry name" value="AAA"/>
    <property type="match status" value="1"/>
</dbReference>
<evidence type="ECO:0000256" key="1">
    <source>
        <dbReference type="ARBA" id="ARBA00005417"/>
    </source>
</evidence>
<dbReference type="Pfam" id="PF00005">
    <property type="entry name" value="ABC_tran"/>
    <property type="match status" value="1"/>
</dbReference>
<protein>
    <submittedName>
        <fullName evidence="6">Metal ABC transporter ATP-binding protein</fullName>
    </submittedName>
</protein>
<dbReference type="PANTHER" id="PTHR42734:SF17">
    <property type="entry name" value="METAL TRANSPORT SYSTEM ATP-BINDING PROTEIN TM_0124-RELATED"/>
    <property type="match status" value="1"/>
</dbReference>
<reference evidence="6" key="2">
    <citation type="journal article" date="2021" name="PeerJ">
        <title>Extensive microbial diversity within the chicken gut microbiome revealed by metagenomics and culture.</title>
        <authorList>
            <person name="Gilroy R."/>
            <person name="Ravi A."/>
            <person name="Getino M."/>
            <person name="Pursley I."/>
            <person name="Horton D.L."/>
            <person name="Alikhan N.F."/>
            <person name="Baker D."/>
            <person name="Gharbi K."/>
            <person name="Hall N."/>
            <person name="Watson M."/>
            <person name="Adriaenssens E.M."/>
            <person name="Foster-Nyarko E."/>
            <person name="Jarju S."/>
            <person name="Secka A."/>
            <person name="Antonio M."/>
            <person name="Oren A."/>
            <person name="Chaudhuri R.R."/>
            <person name="La Ragione R."/>
            <person name="Hildebrand F."/>
            <person name="Pallen M.J."/>
        </authorList>
    </citation>
    <scope>NUCLEOTIDE SEQUENCE</scope>
    <source>
        <strain evidence="6">ChiSjej1B19-3389</strain>
    </source>
</reference>
<reference evidence="6" key="1">
    <citation type="submission" date="2020-10" db="EMBL/GenBank/DDBJ databases">
        <authorList>
            <person name="Gilroy R."/>
        </authorList>
    </citation>
    <scope>NUCLEOTIDE SEQUENCE</scope>
    <source>
        <strain evidence="6">ChiSjej1B19-3389</strain>
    </source>
</reference>
<dbReference type="GO" id="GO:0005524">
    <property type="term" value="F:ATP binding"/>
    <property type="evidence" value="ECO:0007669"/>
    <property type="project" value="UniProtKB-KW"/>
</dbReference>
<keyword evidence="2" id="KW-0813">Transport</keyword>
<dbReference type="AlphaFoldDB" id="A0A9D0ZG56"/>
<dbReference type="PROSITE" id="PS00211">
    <property type="entry name" value="ABC_TRANSPORTER_1"/>
    <property type="match status" value="1"/>
</dbReference>
<keyword evidence="3" id="KW-0547">Nucleotide-binding</keyword>
<comment type="similarity">
    <text evidence="1">Belongs to the ABC transporter superfamily.</text>
</comment>
<dbReference type="Gene3D" id="3.40.50.300">
    <property type="entry name" value="P-loop containing nucleotide triphosphate hydrolases"/>
    <property type="match status" value="1"/>
</dbReference>
<organism evidence="6 7">
    <name type="scientific">Candidatus Scatavimonas merdigallinarum</name>
    <dbReference type="NCBI Taxonomy" id="2840914"/>
    <lineage>
        <taxon>Bacteria</taxon>
        <taxon>Bacillati</taxon>
        <taxon>Bacillota</taxon>
        <taxon>Clostridia</taxon>
        <taxon>Eubacteriales</taxon>
        <taxon>Oscillospiraceae</taxon>
        <taxon>Oscillospiraceae incertae sedis</taxon>
        <taxon>Candidatus Scatavimonas</taxon>
    </lineage>
</organism>
<evidence type="ECO:0000313" key="7">
    <source>
        <dbReference type="Proteomes" id="UP000886787"/>
    </source>
</evidence>
<evidence type="ECO:0000259" key="5">
    <source>
        <dbReference type="PROSITE" id="PS50893"/>
    </source>
</evidence>
<sequence>MPLFTCRNVAMSYDGNVVLRNLNFTINQGDYLCIVGENGSGKTTLMKGMLGLLPVSCGAFQFSEGLVQKEVGYLPQQTGIQRDFPASVYEVVLSGCLNRKRALPFYTKKEKEIALQNMERLSVLDLKKKCYRELSGGQQQRVLLARALCATKKLLILDEPVTGLDPIATNELYELINRLNKHNGITVVMVSHDIVSAVEYADHILHLSNKAVFFGTTEEYLHSEMGSRFLLHNCHCEVCTHRQKTHNDRSHISST</sequence>
<dbReference type="SUPFAM" id="SSF52540">
    <property type="entry name" value="P-loop containing nucleoside triphosphate hydrolases"/>
    <property type="match status" value="1"/>
</dbReference>